<dbReference type="InterPro" id="IPR003609">
    <property type="entry name" value="Pan_app"/>
</dbReference>
<evidence type="ECO:0000313" key="3">
    <source>
        <dbReference type="Proteomes" id="UP000249363"/>
    </source>
</evidence>
<name>A0A364KUX1_TALAM</name>
<dbReference type="AlphaFoldDB" id="A0A364KUX1"/>
<dbReference type="EMBL" id="MIKG01000005">
    <property type="protein sequence ID" value="RAO67343.1"/>
    <property type="molecule type" value="Genomic_DNA"/>
</dbReference>
<feature type="domain" description="Apple" evidence="1">
    <location>
        <begin position="69"/>
        <end position="100"/>
    </location>
</feature>
<dbReference type="Pfam" id="PF14295">
    <property type="entry name" value="PAN_4"/>
    <property type="match status" value="2"/>
</dbReference>
<protein>
    <recommendedName>
        <fullName evidence="1">Apple domain-containing protein</fullName>
    </recommendedName>
</protein>
<dbReference type="STRING" id="1196081.A0A364KUX1"/>
<evidence type="ECO:0000259" key="1">
    <source>
        <dbReference type="Pfam" id="PF14295"/>
    </source>
</evidence>
<feature type="domain" description="Apple" evidence="1">
    <location>
        <begin position="240"/>
        <end position="261"/>
    </location>
</feature>
<sequence>MLIMVAEISKHSTPTDLDVYCKSTLIRHERWNPICDLPETEKTFPDGYKAEDNCKTLGDLQDEIESKELDTPDECAQLCKTKPGCLASVWAYPIGLCSRYRSDEVGEEVNGAGFMRRASPVTEPPLTDPGCDEELGRTKALLTDTRERNDELDDELQKCLDGRRDDKTAYAREISELKGRICDCEARQPEVDLVWERRKEAMEICGYNGRRTIQKGGVVWEPFCGRGPTRARIYRQMAVTVDGCPEECTRDPKCKSASYVIMNDPHCKFFEEGELNEGSHNYRRRGHLPYWAQYCICSHSPEMKGLRMFP</sequence>
<proteinExistence type="predicted"/>
<gene>
    <name evidence="2" type="ORF">BHQ10_003355</name>
</gene>
<dbReference type="RefSeq" id="XP_040731859.1">
    <property type="nucleotide sequence ID" value="XM_040875602.1"/>
</dbReference>
<dbReference type="OrthoDB" id="4525930at2759"/>
<keyword evidence="3" id="KW-1185">Reference proteome</keyword>
<accession>A0A364KUX1</accession>
<comment type="caution">
    <text evidence="2">The sequence shown here is derived from an EMBL/GenBank/DDBJ whole genome shotgun (WGS) entry which is preliminary data.</text>
</comment>
<evidence type="ECO:0000313" key="2">
    <source>
        <dbReference type="EMBL" id="RAO67343.1"/>
    </source>
</evidence>
<organism evidence="2 3">
    <name type="scientific">Talaromyces amestolkiae</name>
    <dbReference type="NCBI Taxonomy" id="1196081"/>
    <lineage>
        <taxon>Eukaryota</taxon>
        <taxon>Fungi</taxon>
        <taxon>Dikarya</taxon>
        <taxon>Ascomycota</taxon>
        <taxon>Pezizomycotina</taxon>
        <taxon>Eurotiomycetes</taxon>
        <taxon>Eurotiomycetidae</taxon>
        <taxon>Eurotiales</taxon>
        <taxon>Trichocomaceae</taxon>
        <taxon>Talaromyces</taxon>
        <taxon>Talaromyces sect. Talaromyces</taxon>
    </lineage>
</organism>
<dbReference type="Proteomes" id="UP000249363">
    <property type="component" value="Unassembled WGS sequence"/>
</dbReference>
<dbReference type="GeneID" id="63792571"/>
<reference evidence="2 3" key="1">
    <citation type="journal article" date="2017" name="Biotechnol. Biofuels">
        <title>Differential beta-glucosidase expression as a function of carbon source availability in Talaromyces amestolkiae: a genomic and proteomic approach.</title>
        <authorList>
            <person name="de Eugenio L.I."/>
            <person name="Mendez-Liter J.A."/>
            <person name="Nieto-Dominguez M."/>
            <person name="Alonso L."/>
            <person name="Gil-Munoz J."/>
            <person name="Barriuso J."/>
            <person name="Prieto A."/>
            <person name="Martinez M.J."/>
        </authorList>
    </citation>
    <scope>NUCLEOTIDE SEQUENCE [LARGE SCALE GENOMIC DNA]</scope>
    <source>
        <strain evidence="2 3">CIB</strain>
    </source>
</reference>